<evidence type="ECO:0000259" key="4">
    <source>
        <dbReference type="PROSITE" id="PS50072"/>
    </source>
</evidence>
<evidence type="ECO:0000256" key="1">
    <source>
        <dbReference type="ARBA" id="ARBA00023110"/>
    </source>
</evidence>
<reference evidence="5 6" key="1">
    <citation type="submission" date="2017-09" db="EMBL/GenBank/DDBJ databases">
        <title>Depth-based differentiation of microbial function through sediment-hosted aquifers and enrichment of novel symbionts in the deep terrestrial subsurface.</title>
        <authorList>
            <person name="Probst A.J."/>
            <person name="Ladd B."/>
            <person name="Jarett J.K."/>
            <person name="Geller-Mcgrath D.E."/>
            <person name="Sieber C.M."/>
            <person name="Emerson J.B."/>
            <person name="Anantharaman K."/>
            <person name="Thomas B.C."/>
            <person name="Malmstrom R."/>
            <person name="Stieglmeier M."/>
            <person name="Klingl A."/>
            <person name="Woyke T."/>
            <person name="Ryan C.M."/>
            <person name="Banfield J.F."/>
        </authorList>
    </citation>
    <scope>NUCLEOTIDE SEQUENCE [LARGE SCALE GENOMIC DNA]</scope>
    <source>
        <strain evidence="5">CG11_big_fil_rev_8_21_14_0_20_36_8</strain>
    </source>
</reference>
<dbReference type="PROSITE" id="PS50072">
    <property type="entry name" value="CSA_PPIASE_2"/>
    <property type="match status" value="1"/>
</dbReference>
<evidence type="ECO:0000256" key="3">
    <source>
        <dbReference type="RuleBase" id="RU363019"/>
    </source>
</evidence>
<protein>
    <recommendedName>
        <fullName evidence="3">Peptidyl-prolyl cis-trans isomerase</fullName>
        <shortName evidence="3">PPIase</shortName>
        <ecNumber evidence="3">5.2.1.8</ecNumber>
    </recommendedName>
</protein>
<dbReference type="EMBL" id="PCVM01000049">
    <property type="protein sequence ID" value="PIQ73530.1"/>
    <property type="molecule type" value="Genomic_DNA"/>
</dbReference>
<dbReference type="CDD" id="cd00317">
    <property type="entry name" value="cyclophilin"/>
    <property type="match status" value="1"/>
</dbReference>
<gene>
    <name evidence="5" type="ORF">COV58_02035</name>
</gene>
<dbReference type="PROSITE" id="PS00170">
    <property type="entry name" value="CSA_PPIASE_1"/>
    <property type="match status" value="1"/>
</dbReference>
<dbReference type="GO" id="GO:0003755">
    <property type="term" value="F:peptidyl-prolyl cis-trans isomerase activity"/>
    <property type="evidence" value="ECO:0007669"/>
    <property type="project" value="UniProtKB-UniRule"/>
</dbReference>
<dbReference type="GO" id="GO:0006457">
    <property type="term" value="P:protein folding"/>
    <property type="evidence" value="ECO:0007669"/>
    <property type="project" value="InterPro"/>
</dbReference>
<dbReference type="Proteomes" id="UP000231056">
    <property type="component" value="Unassembled WGS sequence"/>
</dbReference>
<comment type="function">
    <text evidence="3">PPIases accelerate the folding of proteins. It catalyzes the cis-trans isomerization of proline imidic peptide bonds in oligopeptides.</text>
</comment>
<dbReference type="EC" id="5.2.1.8" evidence="3"/>
<dbReference type="Pfam" id="PF00160">
    <property type="entry name" value="Pro_isomerase"/>
    <property type="match status" value="1"/>
</dbReference>
<keyword evidence="1 3" id="KW-0697">Rotamase</keyword>
<sequence length="163" mass="17860">MSIDQNKLYSAVLQTTEGDITISFDVANTPITSNNFIYLSKSDFYDNTIFHRVINGFMIQGGDPQGDGTGGPGYKFNDEKFEGEYVRGTVAMANSGPNTNGSQFFIMHGDTPLSPNYIIFGKVIDGMDTVDKIATSEVRLSRSGEESEPVTPVVIQNIKIIEE</sequence>
<dbReference type="InterPro" id="IPR044666">
    <property type="entry name" value="Cyclophilin_A-like"/>
</dbReference>
<dbReference type="InterPro" id="IPR029000">
    <property type="entry name" value="Cyclophilin-like_dom_sf"/>
</dbReference>
<comment type="caution">
    <text evidence="5">The sequence shown here is derived from an EMBL/GenBank/DDBJ whole genome shotgun (WGS) entry which is preliminary data.</text>
</comment>
<dbReference type="PANTHER" id="PTHR45625">
    <property type="entry name" value="PEPTIDYL-PROLYL CIS-TRANS ISOMERASE-RELATED"/>
    <property type="match status" value="1"/>
</dbReference>
<dbReference type="PRINTS" id="PR00153">
    <property type="entry name" value="CSAPPISMRASE"/>
</dbReference>
<accession>A0A2M6IUJ7</accession>
<feature type="domain" description="PPIase cyclophilin-type" evidence="4">
    <location>
        <begin position="18"/>
        <end position="160"/>
    </location>
</feature>
<proteinExistence type="inferred from homology"/>
<dbReference type="Gene3D" id="2.40.100.10">
    <property type="entry name" value="Cyclophilin-like"/>
    <property type="match status" value="1"/>
</dbReference>
<dbReference type="SUPFAM" id="SSF50891">
    <property type="entry name" value="Cyclophilin-like"/>
    <property type="match status" value="1"/>
</dbReference>
<dbReference type="AlphaFoldDB" id="A0A2M6IUJ7"/>
<dbReference type="InterPro" id="IPR002130">
    <property type="entry name" value="Cyclophilin-type_PPIase_dom"/>
</dbReference>
<comment type="similarity">
    <text evidence="3">Belongs to the cyclophilin-type PPIase family.</text>
</comment>
<evidence type="ECO:0000256" key="2">
    <source>
        <dbReference type="ARBA" id="ARBA00023235"/>
    </source>
</evidence>
<dbReference type="InterPro" id="IPR020892">
    <property type="entry name" value="Cyclophilin-type_PPIase_CS"/>
</dbReference>
<keyword evidence="2 3" id="KW-0413">Isomerase</keyword>
<comment type="catalytic activity">
    <reaction evidence="3">
        <text>[protein]-peptidylproline (omega=180) = [protein]-peptidylproline (omega=0)</text>
        <dbReference type="Rhea" id="RHEA:16237"/>
        <dbReference type="Rhea" id="RHEA-COMP:10747"/>
        <dbReference type="Rhea" id="RHEA-COMP:10748"/>
        <dbReference type="ChEBI" id="CHEBI:83833"/>
        <dbReference type="ChEBI" id="CHEBI:83834"/>
        <dbReference type="EC" id="5.2.1.8"/>
    </reaction>
</comment>
<evidence type="ECO:0000313" key="5">
    <source>
        <dbReference type="EMBL" id="PIQ73530.1"/>
    </source>
</evidence>
<organism evidence="5 6">
    <name type="scientific">Candidatus Roizmanbacteria bacterium CG11_big_fil_rev_8_21_14_0_20_36_8</name>
    <dbReference type="NCBI Taxonomy" id="1974856"/>
    <lineage>
        <taxon>Bacteria</taxon>
        <taxon>Candidatus Roizmaniibacteriota</taxon>
    </lineage>
</organism>
<dbReference type="PANTHER" id="PTHR45625:SF4">
    <property type="entry name" value="PEPTIDYLPROLYL ISOMERASE DOMAIN AND WD REPEAT-CONTAINING PROTEIN 1"/>
    <property type="match status" value="1"/>
</dbReference>
<evidence type="ECO:0000313" key="6">
    <source>
        <dbReference type="Proteomes" id="UP000231056"/>
    </source>
</evidence>
<name>A0A2M6IUJ7_9BACT</name>